<dbReference type="Pfam" id="PF00441">
    <property type="entry name" value="Acyl-CoA_dh_1"/>
    <property type="match status" value="1"/>
</dbReference>
<dbReference type="InterPro" id="IPR036250">
    <property type="entry name" value="AcylCo_DH-like_C"/>
</dbReference>
<proteinExistence type="inferred from homology"/>
<dbReference type="Proteomes" id="UP000342249">
    <property type="component" value="Unassembled WGS sequence"/>
</dbReference>
<dbReference type="PANTHER" id="PTHR43884">
    <property type="entry name" value="ACYL-COA DEHYDROGENASE"/>
    <property type="match status" value="1"/>
</dbReference>
<dbReference type="FunFam" id="1.20.140.10:FF:000004">
    <property type="entry name" value="Acyl-CoA dehydrogenase FadE25"/>
    <property type="match status" value="1"/>
</dbReference>
<dbReference type="RefSeq" id="WP_279233600.1">
    <property type="nucleotide sequence ID" value="NZ_SPSE01000070.1"/>
</dbReference>
<evidence type="ECO:0000313" key="7">
    <source>
        <dbReference type="Proteomes" id="UP000342249"/>
    </source>
</evidence>
<dbReference type="PANTHER" id="PTHR43884:SF12">
    <property type="entry name" value="ISOVALERYL-COA DEHYDROGENASE, MITOCHONDRIAL-RELATED"/>
    <property type="match status" value="1"/>
</dbReference>
<evidence type="ECO:0000256" key="2">
    <source>
        <dbReference type="ARBA" id="ARBA00009347"/>
    </source>
</evidence>
<name>A0A5N7IVI9_9CLOT</name>
<protein>
    <submittedName>
        <fullName evidence="6">Acyl-CoA dehydrogenase</fullName>
    </submittedName>
</protein>
<feature type="non-terminal residue" evidence="6">
    <location>
        <position position="1"/>
    </location>
</feature>
<dbReference type="InterPro" id="IPR009075">
    <property type="entry name" value="AcylCo_DH/oxidase_C"/>
</dbReference>
<comment type="caution">
    <text evidence="6">The sequence shown here is derived from an EMBL/GenBank/DDBJ whole genome shotgun (WGS) entry which is preliminary data.</text>
</comment>
<keyword evidence="4" id="KW-0274">FAD</keyword>
<dbReference type="InterPro" id="IPR006089">
    <property type="entry name" value="Acyl-CoA_DH_CS"/>
</dbReference>
<comment type="cofactor">
    <cofactor evidence="1">
        <name>FAD</name>
        <dbReference type="ChEBI" id="CHEBI:57692"/>
    </cofactor>
</comment>
<dbReference type="GO" id="GO:0003995">
    <property type="term" value="F:acyl-CoA dehydrogenase activity"/>
    <property type="evidence" value="ECO:0007669"/>
    <property type="project" value="InterPro"/>
</dbReference>
<organism evidence="6 7">
    <name type="scientific">Clostridium estertheticum</name>
    <dbReference type="NCBI Taxonomy" id="238834"/>
    <lineage>
        <taxon>Bacteria</taxon>
        <taxon>Bacillati</taxon>
        <taxon>Bacillota</taxon>
        <taxon>Clostridia</taxon>
        <taxon>Eubacteriales</taxon>
        <taxon>Clostridiaceae</taxon>
        <taxon>Clostridium</taxon>
    </lineage>
</organism>
<reference evidence="6 7" key="1">
    <citation type="journal article" date="2019" name="Lett. Appl. Microbiol.">
        <title>A case of 'blown pack' spoilage of vacuum-packaged pork likely associated with Clostridium estertheticum in Canada.</title>
        <authorList>
            <person name="Zhang P."/>
            <person name="Ward P."/>
            <person name="McMullen L.M."/>
            <person name="Yang X."/>
        </authorList>
    </citation>
    <scope>NUCLEOTIDE SEQUENCE [LARGE SCALE GENOMIC DNA]</scope>
    <source>
        <strain evidence="6 7">MA19</strain>
    </source>
</reference>
<dbReference type="SUPFAM" id="SSF47203">
    <property type="entry name" value="Acyl-CoA dehydrogenase C-terminal domain-like"/>
    <property type="match status" value="1"/>
</dbReference>
<dbReference type="PROSITE" id="PS00073">
    <property type="entry name" value="ACYL_COA_DH_2"/>
    <property type="match status" value="1"/>
</dbReference>
<accession>A0A5N7IVI9</accession>
<dbReference type="Gene3D" id="1.20.140.10">
    <property type="entry name" value="Butyryl-CoA Dehydrogenase, subunit A, domain 3"/>
    <property type="match status" value="1"/>
</dbReference>
<comment type="similarity">
    <text evidence="2">Belongs to the acyl-CoA dehydrogenase family.</text>
</comment>
<evidence type="ECO:0000259" key="5">
    <source>
        <dbReference type="Pfam" id="PF00441"/>
    </source>
</evidence>
<sequence length="120" mass="13500">EATKYMKERKQFGKPLAAFQGLQWMVAELDVKIEAAKLLVYKAAFNKDAGLSYTVEAARAKLFASETAMEVTTKAVQIFGGYGYTKEYPLERMMRDAKITEIYEGTSEVQRMVIAGNLLK</sequence>
<keyword evidence="3" id="KW-0285">Flavoprotein</keyword>
<evidence type="ECO:0000313" key="6">
    <source>
        <dbReference type="EMBL" id="MPQ64998.1"/>
    </source>
</evidence>
<dbReference type="AlphaFoldDB" id="A0A5N7IVI9"/>
<evidence type="ECO:0000256" key="1">
    <source>
        <dbReference type="ARBA" id="ARBA00001974"/>
    </source>
</evidence>
<feature type="domain" description="Acyl-CoA dehydrogenase/oxidase C-terminal" evidence="5">
    <location>
        <begin position="1"/>
        <end position="118"/>
    </location>
</feature>
<evidence type="ECO:0000256" key="3">
    <source>
        <dbReference type="ARBA" id="ARBA00022630"/>
    </source>
</evidence>
<evidence type="ECO:0000256" key="4">
    <source>
        <dbReference type="ARBA" id="ARBA00022827"/>
    </source>
</evidence>
<gene>
    <name evidence="6" type="ORF">E4V82_23330</name>
</gene>
<dbReference type="EMBL" id="SPSF01000074">
    <property type="protein sequence ID" value="MPQ64998.1"/>
    <property type="molecule type" value="Genomic_DNA"/>
</dbReference>